<dbReference type="PANTHER" id="PTHR22911:SF137">
    <property type="entry name" value="SOLUTE CARRIER FAMILY 35 MEMBER G2-RELATED"/>
    <property type="match status" value="1"/>
</dbReference>
<feature type="domain" description="EamA" evidence="2">
    <location>
        <begin position="156"/>
        <end position="293"/>
    </location>
</feature>
<keyword evidence="1" id="KW-0472">Membrane</keyword>
<comment type="caution">
    <text evidence="3">The sequence shown here is derived from an EMBL/GenBank/DDBJ whole genome shotgun (WGS) entry which is preliminary data.</text>
</comment>
<evidence type="ECO:0000313" key="4">
    <source>
        <dbReference type="Proteomes" id="UP000612855"/>
    </source>
</evidence>
<dbReference type="EMBL" id="BMFJ01000001">
    <property type="protein sequence ID" value="GGE29678.1"/>
    <property type="molecule type" value="Genomic_DNA"/>
</dbReference>
<dbReference type="InterPro" id="IPR000620">
    <property type="entry name" value="EamA_dom"/>
</dbReference>
<reference evidence="4" key="1">
    <citation type="journal article" date="2019" name="Int. J. Syst. Evol. Microbiol.">
        <title>The Global Catalogue of Microorganisms (GCM) 10K type strain sequencing project: providing services to taxonomists for standard genome sequencing and annotation.</title>
        <authorList>
            <consortium name="The Broad Institute Genomics Platform"/>
            <consortium name="The Broad Institute Genome Sequencing Center for Infectious Disease"/>
            <person name="Wu L."/>
            <person name="Ma J."/>
        </authorList>
    </citation>
    <scope>NUCLEOTIDE SEQUENCE [LARGE SCALE GENOMIC DNA]</scope>
    <source>
        <strain evidence="4">CGMCC 1.12664</strain>
    </source>
</reference>
<dbReference type="Pfam" id="PF00892">
    <property type="entry name" value="EamA"/>
    <property type="match status" value="2"/>
</dbReference>
<name>A0A917A5U1_9RHOB</name>
<dbReference type="InterPro" id="IPR037185">
    <property type="entry name" value="EmrE-like"/>
</dbReference>
<dbReference type="PANTHER" id="PTHR22911">
    <property type="entry name" value="ACYL-MALONYL CONDENSING ENZYME-RELATED"/>
    <property type="match status" value="1"/>
</dbReference>
<dbReference type="GO" id="GO:0016020">
    <property type="term" value="C:membrane"/>
    <property type="evidence" value="ECO:0007669"/>
    <property type="project" value="InterPro"/>
</dbReference>
<sequence>MMESWIWVTLAATVFQTARFMLQKVLATGGLSAAGATFARFFYSAPIVWLAAFLILPDWPDMGPKFWPYAIAGGISQIMATVCVVLLFQTRNFAVGITLKKTEVLLTVLVGIVILGEGVSWTAFAAMVLGVAGVLLLSDPPKVEGQGLLGLLKSRAVVLGLTSGIFFGISAVTYRGASLEVSADPAIRALATLACVLLVQVVALGTWLLIREPGEIPRVARAWKRAVWIGLTSLGGSYCWFVAFTLENAGYVFAVGQVEVILSLLASVFFFHETISRKEAVGIALITVSVAALIAVT</sequence>
<gene>
    <name evidence="3" type="ORF">GCM10011360_17180</name>
</gene>
<feature type="transmembrane region" description="Helical" evidence="1">
    <location>
        <begin position="222"/>
        <end position="243"/>
    </location>
</feature>
<keyword evidence="1" id="KW-0812">Transmembrane</keyword>
<dbReference type="Gene3D" id="1.10.3730.20">
    <property type="match status" value="1"/>
</dbReference>
<feature type="transmembrane region" description="Helical" evidence="1">
    <location>
        <begin position="156"/>
        <end position="174"/>
    </location>
</feature>
<organism evidence="3 4">
    <name type="scientific">Primorskyibacter flagellatus</name>
    <dbReference type="NCBI Taxonomy" id="1387277"/>
    <lineage>
        <taxon>Bacteria</taxon>
        <taxon>Pseudomonadati</taxon>
        <taxon>Pseudomonadota</taxon>
        <taxon>Alphaproteobacteria</taxon>
        <taxon>Rhodobacterales</taxon>
        <taxon>Roseobacteraceae</taxon>
        <taxon>Primorskyibacter</taxon>
    </lineage>
</organism>
<accession>A0A917A5U1</accession>
<evidence type="ECO:0000259" key="2">
    <source>
        <dbReference type="Pfam" id="PF00892"/>
    </source>
</evidence>
<feature type="domain" description="EamA" evidence="2">
    <location>
        <begin position="4"/>
        <end position="138"/>
    </location>
</feature>
<protein>
    <submittedName>
        <fullName evidence="3">Membrane protein</fullName>
    </submittedName>
</protein>
<evidence type="ECO:0000256" key="1">
    <source>
        <dbReference type="SAM" id="Phobius"/>
    </source>
</evidence>
<feature type="transmembrane region" description="Helical" evidence="1">
    <location>
        <begin position="249"/>
        <end position="271"/>
    </location>
</feature>
<feature type="transmembrane region" description="Helical" evidence="1">
    <location>
        <begin position="280"/>
        <end position="296"/>
    </location>
</feature>
<dbReference type="Proteomes" id="UP000612855">
    <property type="component" value="Unassembled WGS sequence"/>
</dbReference>
<evidence type="ECO:0000313" key="3">
    <source>
        <dbReference type="EMBL" id="GGE29678.1"/>
    </source>
</evidence>
<keyword evidence="1" id="KW-1133">Transmembrane helix</keyword>
<dbReference type="SUPFAM" id="SSF103481">
    <property type="entry name" value="Multidrug resistance efflux transporter EmrE"/>
    <property type="match status" value="2"/>
</dbReference>
<feature type="transmembrane region" description="Helical" evidence="1">
    <location>
        <begin position="108"/>
        <end position="136"/>
    </location>
</feature>
<dbReference type="AlphaFoldDB" id="A0A917A5U1"/>
<feature type="transmembrane region" description="Helical" evidence="1">
    <location>
        <begin position="37"/>
        <end position="56"/>
    </location>
</feature>
<keyword evidence="4" id="KW-1185">Reference proteome</keyword>
<feature type="transmembrane region" description="Helical" evidence="1">
    <location>
        <begin position="68"/>
        <end position="88"/>
    </location>
</feature>
<proteinExistence type="predicted"/>
<feature type="transmembrane region" description="Helical" evidence="1">
    <location>
        <begin position="186"/>
        <end position="210"/>
    </location>
</feature>